<gene>
    <name evidence="1" type="ORF">SAMN06273570_1709</name>
</gene>
<keyword evidence="2" id="KW-1185">Reference proteome</keyword>
<organism evidence="1 2">
    <name type="scientific">Candidatus Pantoea floridensis</name>
    <dbReference type="NCBI Taxonomy" id="1938870"/>
    <lineage>
        <taxon>Bacteria</taxon>
        <taxon>Pseudomonadati</taxon>
        <taxon>Pseudomonadota</taxon>
        <taxon>Gammaproteobacteria</taxon>
        <taxon>Enterobacterales</taxon>
        <taxon>Erwiniaceae</taxon>
        <taxon>Pantoea</taxon>
    </lineage>
</organism>
<evidence type="ECO:0000313" key="2">
    <source>
        <dbReference type="Proteomes" id="UP000219271"/>
    </source>
</evidence>
<evidence type="ECO:0000313" key="1">
    <source>
        <dbReference type="EMBL" id="SOD37359.1"/>
    </source>
</evidence>
<reference evidence="2" key="1">
    <citation type="submission" date="2017-09" db="EMBL/GenBank/DDBJ databases">
        <authorList>
            <person name="Varghese N."/>
            <person name="Submissions S."/>
        </authorList>
    </citation>
    <scope>NUCLEOTIDE SEQUENCE [LARGE SCALE GENOMIC DNA]</scope>
    <source>
        <strain evidence="2">JKS000234</strain>
    </source>
</reference>
<dbReference type="Proteomes" id="UP000219271">
    <property type="component" value="Unassembled WGS sequence"/>
</dbReference>
<sequence length="103" mass="11119">MEALTASVTGLLVEGRAFDISGIILRVDDRAVKFEPVFLYGQVVKGCVEATFHDGGHVTSLGRLFMQSGSVSEWTFTPTGALSRPGKIIDESTFFGLILELLP</sequence>
<accession>A0A286BT92</accession>
<dbReference type="EMBL" id="OCMY01000001">
    <property type="protein sequence ID" value="SOD37359.1"/>
    <property type="molecule type" value="Genomic_DNA"/>
</dbReference>
<dbReference type="AlphaFoldDB" id="A0A286BT92"/>
<proteinExistence type="predicted"/>
<protein>
    <submittedName>
        <fullName evidence="1">Uncharacterized protein</fullName>
    </submittedName>
</protein>
<dbReference type="RefSeq" id="WP_320204466.1">
    <property type="nucleotide sequence ID" value="NZ_OCMY01000001.1"/>
</dbReference>
<name>A0A286BT92_9GAMM</name>